<dbReference type="InterPro" id="IPR008780">
    <property type="entry name" value="Plasmodium_Vir"/>
</dbReference>
<keyword evidence="1" id="KW-1133">Transmembrane helix</keyword>
<dbReference type="VEuPathDB" id="PlasmoDB:PCOAH_00019380"/>
<evidence type="ECO:0000313" key="3">
    <source>
        <dbReference type="Proteomes" id="UP000092716"/>
    </source>
</evidence>
<feature type="transmembrane region" description="Helical" evidence="1">
    <location>
        <begin position="252"/>
        <end position="274"/>
    </location>
</feature>
<evidence type="ECO:0000256" key="1">
    <source>
        <dbReference type="SAM" id="Phobius"/>
    </source>
</evidence>
<evidence type="ECO:0000313" key="2">
    <source>
        <dbReference type="EMBL" id="ANQ07811.1"/>
    </source>
</evidence>
<gene>
    <name evidence="2" type="ORF">PCOAH_00019380</name>
</gene>
<dbReference type="RefSeq" id="XP_019914506.1">
    <property type="nucleotide sequence ID" value="XM_020058747.1"/>
</dbReference>
<proteinExistence type="predicted"/>
<dbReference type="KEGG" id="pcot:PCOAH_00019380"/>
<organism evidence="2 3">
    <name type="scientific">Plasmodium coatneyi</name>
    <dbReference type="NCBI Taxonomy" id="208452"/>
    <lineage>
        <taxon>Eukaryota</taxon>
        <taxon>Sar</taxon>
        <taxon>Alveolata</taxon>
        <taxon>Apicomplexa</taxon>
        <taxon>Aconoidasida</taxon>
        <taxon>Haemosporida</taxon>
        <taxon>Plasmodiidae</taxon>
        <taxon>Plasmodium</taxon>
    </lineage>
</organism>
<keyword evidence="1" id="KW-0812">Transmembrane</keyword>
<keyword evidence="1" id="KW-0472">Membrane</keyword>
<accession>A0A1B1DYB7</accession>
<reference evidence="3" key="1">
    <citation type="submission" date="2016-06" db="EMBL/GenBank/DDBJ databases">
        <title>First high quality genome sequence of Plasmodium coatneyi using continuous long reads from single molecule, real-time sequencing.</title>
        <authorList>
            <person name="Chien J.-T."/>
            <person name="Pakala S.B."/>
            <person name="Geraldo J.A."/>
            <person name="Lapp S.A."/>
            <person name="Barnwell J.W."/>
            <person name="Kissinger J.C."/>
            <person name="Galinski M.R."/>
            <person name="Humphrey J.C."/>
        </authorList>
    </citation>
    <scope>NUCLEOTIDE SEQUENCE [LARGE SCALE GENOMIC DNA]</scope>
    <source>
        <strain evidence="3">Hackeri</strain>
    </source>
</reference>
<dbReference type="EMBL" id="CP016246">
    <property type="protein sequence ID" value="ANQ07811.1"/>
    <property type="molecule type" value="Genomic_DNA"/>
</dbReference>
<sequence>MAGGGDQFLKVGDWEKRDSKIRFYKDLGENSSYCIYTDEKGNVESKLKACQEIKSEAQKIADGLCYIHSKRQDESDESVRDAFCHALYYWLGDFAWKSDRVSSGTKFIEVMGDIYKALSEFGVSDNCKNMYKDNSNITKDLFEKRRTVFDFSFDYKNIKEKLQLHNYSCEKEYYEHLEKAHKAFGAVSEDCHGKIDLYCIEFKNIFETKNNNNKKQNPLTLKKGEMQSSEGTTIYKDVQLELKYAPPKTNTAMITTISSIFSIGALGFAASLLYKVITILQEMKEEEQGGTIEMEHLPYLKGHLKEEEQQQEHILHQVITGQIYVIIPR</sequence>
<dbReference type="GeneID" id="30908664"/>
<dbReference type="Pfam" id="PF05795">
    <property type="entry name" value="Plasmodium_Vir"/>
    <property type="match status" value="1"/>
</dbReference>
<keyword evidence="3" id="KW-1185">Reference proteome</keyword>
<name>A0A1B1DYB7_9APIC</name>
<dbReference type="Proteomes" id="UP000092716">
    <property type="component" value="Chromosome 8"/>
</dbReference>
<protein>
    <submittedName>
        <fullName evidence="2">Variable surface protein Vir7-like protein</fullName>
    </submittedName>
</protein>
<dbReference type="AlphaFoldDB" id="A0A1B1DYB7"/>